<comment type="caution">
    <text evidence="2">The sequence shown here is derived from an EMBL/GenBank/DDBJ whole genome shotgun (WGS) entry which is preliminary data.</text>
</comment>
<reference evidence="2 3" key="1">
    <citation type="journal article" date="2024" name="Front. Microbiol.">
        <title>Transcriptomic insights into the dominance of two phototrophs throughout the water column of a tropical hypersaline-alkaline crater lake (Dziani Dzaha, Mayotte).</title>
        <authorList>
            <person name="Duperron S."/>
            <person name="Halary S."/>
            <person name="Bouly J.-P."/>
            <person name="Roussel T."/>
            <person name="Hugoni M."/>
            <person name="Bruto M."/>
            <person name="Oger P."/>
            <person name="Duval C."/>
            <person name="Woo A."/>
            <person name="Jezequiel D."/>
            <person name="Ader M."/>
            <person name="Leboulanger C."/>
            <person name="Agogue H."/>
            <person name="Grossi V."/>
            <person name="Trousselier M."/>
            <person name="Bernard C."/>
        </authorList>
    </citation>
    <scope>NUCLEOTIDE SEQUENCE [LARGE SCALE GENOMIC DNA]</scope>
    <source>
        <strain evidence="2 3">PMC 851.14</strain>
    </source>
</reference>
<dbReference type="InterPro" id="IPR041551">
    <property type="entry name" value="RE_BsaWI"/>
</dbReference>
<protein>
    <submittedName>
        <fullName evidence="2">BsaWI family type II restriction enzyme</fullName>
    </submittedName>
</protein>
<feature type="domain" description="BsaWI restriction endonuclease type 2" evidence="1">
    <location>
        <begin position="2"/>
        <end position="68"/>
    </location>
</feature>
<gene>
    <name evidence="2" type="ORF">AAEJ74_25090</name>
</gene>
<evidence type="ECO:0000313" key="2">
    <source>
        <dbReference type="EMBL" id="MEK9514810.1"/>
    </source>
</evidence>
<proteinExistence type="predicted"/>
<keyword evidence="3" id="KW-1185">Reference proteome</keyword>
<sequence>MIGGIHAKVSLAERVSDDIPASRIMMQYGFLSLLSTLDVKSFPPPGGDLINRAEFGSPDNPSDKRRYGAHLEVGGGGRRLKTTALWKQVIKATIYPGKT</sequence>
<organism evidence="2 3">
    <name type="scientific">Limnospira fusiformis PMC 851.14</name>
    <dbReference type="NCBI Taxonomy" id="2219512"/>
    <lineage>
        <taxon>Bacteria</taxon>
        <taxon>Bacillati</taxon>
        <taxon>Cyanobacteriota</taxon>
        <taxon>Cyanophyceae</taxon>
        <taxon>Oscillatoriophycideae</taxon>
        <taxon>Oscillatoriales</taxon>
        <taxon>Sirenicapillariaceae</taxon>
        <taxon>Limnospira</taxon>
    </lineage>
</organism>
<evidence type="ECO:0000259" key="1">
    <source>
        <dbReference type="Pfam" id="PF18643"/>
    </source>
</evidence>
<evidence type="ECO:0000313" key="3">
    <source>
        <dbReference type="Proteomes" id="UP001387447"/>
    </source>
</evidence>
<accession>A0ABU9EVW2</accession>
<dbReference type="EMBL" id="JBBWYZ010000026">
    <property type="protein sequence ID" value="MEK9514810.1"/>
    <property type="molecule type" value="Genomic_DNA"/>
</dbReference>
<dbReference type="Proteomes" id="UP001387447">
    <property type="component" value="Unassembled WGS sequence"/>
</dbReference>
<name>A0ABU9EVW2_LIMFS</name>
<dbReference type="Pfam" id="PF18643">
    <property type="entry name" value="RE_BsaWI"/>
    <property type="match status" value="1"/>
</dbReference>